<dbReference type="Gramene" id="EFJ38836">
    <property type="protein sequence ID" value="EFJ38836"/>
    <property type="gene ID" value="SELMODRAFT_403071"/>
</dbReference>
<accession>D8QNY7</accession>
<dbReference type="AlphaFoldDB" id="D8QNY7"/>
<dbReference type="InParanoid" id="D8QNY7"/>
<dbReference type="Proteomes" id="UP000001514">
    <property type="component" value="Unassembled WGS sequence"/>
</dbReference>
<sequence length="283" mass="31334">MAPGCLEELKVLFSCLKKSEATGHWLMCGAALNWDRPCGACSRASASSSASGWLETSTVLRASSISRHLQAASFEELRVCLEALPAAGLTLATLKTASLESFHFSGYFKKLGVMKVGSLDGMSIGISHPESLRELELSCWIIYNLKKLKIARNWEHASVFTDFEPACHLESIHFGVRCIDLKWFQGDVDHFKFETLTVHVWMNGLEQAPDLDVLSDLLRVQLGVHYIHEDITFKDGSSLPASASSRLVFPPRSSDQSGVALHEQTLRLVAMLPFPSRISLKRE</sequence>
<gene>
    <name evidence="1" type="ORF">SELMODRAFT_403071</name>
</gene>
<evidence type="ECO:0000313" key="1">
    <source>
        <dbReference type="EMBL" id="EFJ38836.1"/>
    </source>
</evidence>
<name>D8QNY7_SELML</name>
<proteinExistence type="predicted"/>
<protein>
    <submittedName>
        <fullName evidence="1">Uncharacterized protein</fullName>
    </submittedName>
</protein>
<evidence type="ECO:0000313" key="2">
    <source>
        <dbReference type="Proteomes" id="UP000001514"/>
    </source>
</evidence>
<keyword evidence="2" id="KW-1185">Reference proteome</keyword>
<organism evidence="2">
    <name type="scientific">Selaginella moellendorffii</name>
    <name type="common">Spikemoss</name>
    <dbReference type="NCBI Taxonomy" id="88036"/>
    <lineage>
        <taxon>Eukaryota</taxon>
        <taxon>Viridiplantae</taxon>
        <taxon>Streptophyta</taxon>
        <taxon>Embryophyta</taxon>
        <taxon>Tracheophyta</taxon>
        <taxon>Lycopodiopsida</taxon>
        <taxon>Selaginellales</taxon>
        <taxon>Selaginellaceae</taxon>
        <taxon>Selaginella</taxon>
    </lineage>
</organism>
<dbReference type="EMBL" id="GL377565">
    <property type="protein sequence ID" value="EFJ38836.1"/>
    <property type="molecule type" value="Genomic_DNA"/>
</dbReference>
<dbReference type="HOGENOM" id="CLU_984830_0_0_1"/>
<dbReference type="KEGG" id="smo:SELMODRAFT_403071"/>
<reference evidence="1 2" key="1">
    <citation type="journal article" date="2011" name="Science">
        <title>The Selaginella genome identifies genetic changes associated with the evolution of vascular plants.</title>
        <authorList>
            <person name="Banks J.A."/>
            <person name="Nishiyama T."/>
            <person name="Hasebe M."/>
            <person name="Bowman J.L."/>
            <person name="Gribskov M."/>
            <person name="dePamphilis C."/>
            <person name="Albert V.A."/>
            <person name="Aono N."/>
            <person name="Aoyama T."/>
            <person name="Ambrose B.A."/>
            <person name="Ashton N.W."/>
            <person name="Axtell M.J."/>
            <person name="Barker E."/>
            <person name="Barker M.S."/>
            <person name="Bennetzen J.L."/>
            <person name="Bonawitz N.D."/>
            <person name="Chapple C."/>
            <person name="Cheng C."/>
            <person name="Correa L.G."/>
            <person name="Dacre M."/>
            <person name="DeBarry J."/>
            <person name="Dreyer I."/>
            <person name="Elias M."/>
            <person name="Engstrom E.M."/>
            <person name="Estelle M."/>
            <person name="Feng L."/>
            <person name="Finet C."/>
            <person name="Floyd S.K."/>
            <person name="Frommer W.B."/>
            <person name="Fujita T."/>
            <person name="Gramzow L."/>
            <person name="Gutensohn M."/>
            <person name="Harholt J."/>
            <person name="Hattori M."/>
            <person name="Heyl A."/>
            <person name="Hirai T."/>
            <person name="Hiwatashi Y."/>
            <person name="Ishikawa M."/>
            <person name="Iwata M."/>
            <person name="Karol K.G."/>
            <person name="Koehler B."/>
            <person name="Kolukisaoglu U."/>
            <person name="Kubo M."/>
            <person name="Kurata T."/>
            <person name="Lalonde S."/>
            <person name="Li K."/>
            <person name="Li Y."/>
            <person name="Litt A."/>
            <person name="Lyons E."/>
            <person name="Manning G."/>
            <person name="Maruyama T."/>
            <person name="Michael T.P."/>
            <person name="Mikami K."/>
            <person name="Miyazaki S."/>
            <person name="Morinaga S."/>
            <person name="Murata T."/>
            <person name="Mueller-Roeber B."/>
            <person name="Nelson D.R."/>
            <person name="Obara M."/>
            <person name="Oguri Y."/>
            <person name="Olmstead R.G."/>
            <person name="Onodera N."/>
            <person name="Petersen B.L."/>
            <person name="Pils B."/>
            <person name="Prigge M."/>
            <person name="Rensing S.A."/>
            <person name="Riano-Pachon D.M."/>
            <person name="Roberts A.W."/>
            <person name="Sato Y."/>
            <person name="Scheller H.V."/>
            <person name="Schulz B."/>
            <person name="Schulz C."/>
            <person name="Shakirov E.V."/>
            <person name="Shibagaki N."/>
            <person name="Shinohara N."/>
            <person name="Shippen D.E."/>
            <person name="Soerensen I."/>
            <person name="Sotooka R."/>
            <person name="Sugimoto N."/>
            <person name="Sugita M."/>
            <person name="Sumikawa N."/>
            <person name="Tanurdzic M."/>
            <person name="Theissen G."/>
            <person name="Ulvskov P."/>
            <person name="Wakazuki S."/>
            <person name="Weng J.K."/>
            <person name="Willats W.W."/>
            <person name="Wipf D."/>
            <person name="Wolf P.G."/>
            <person name="Yang L."/>
            <person name="Zimmer A.D."/>
            <person name="Zhu Q."/>
            <person name="Mitros T."/>
            <person name="Hellsten U."/>
            <person name="Loque D."/>
            <person name="Otillar R."/>
            <person name="Salamov A."/>
            <person name="Schmutz J."/>
            <person name="Shapiro H."/>
            <person name="Lindquist E."/>
            <person name="Lucas S."/>
            <person name="Rokhsar D."/>
            <person name="Grigoriev I.V."/>
        </authorList>
    </citation>
    <scope>NUCLEOTIDE SEQUENCE [LARGE SCALE GENOMIC DNA]</scope>
</reference>